<sequence>MQPAQQFVHQCLQVYETLEVRWGLMLVDETETCKTTKMIEQSQEAEIASEQALEEKRIKILQPQDVILLVGPDDVIWIEPMNSILDALTYLFGPIIRFLRQQDSDKEQFIGNKT</sequence>
<name>A0A5J4VGY5_9EUKA</name>
<dbReference type="AlphaFoldDB" id="A0A5J4VGY5"/>
<evidence type="ECO:0000313" key="1">
    <source>
        <dbReference type="EMBL" id="KAA6381745.1"/>
    </source>
</evidence>
<organism evidence="1 2">
    <name type="scientific">Streblomastix strix</name>
    <dbReference type="NCBI Taxonomy" id="222440"/>
    <lineage>
        <taxon>Eukaryota</taxon>
        <taxon>Metamonada</taxon>
        <taxon>Preaxostyla</taxon>
        <taxon>Oxymonadida</taxon>
        <taxon>Streblomastigidae</taxon>
        <taxon>Streblomastix</taxon>
    </lineage>
</organism>
<dbReference type="Proteomes" id="UP000324800">
    <property type="component" value="Unassembled WGS sequence"/>
</dbReference>
<evidence type="ECO:0000313" key="2">
    <source>
        <dbReference type="Proteomes" id="UP000324800"/>
    </source>
</evidence>
<comment type="caution">
    <text evidence="1">The sequence shown here is derived from an EMBL/GenBank/DDBJ whole genome shotgun (WGS) entry which is preliminary data.</text>
</comment>
<gene>
    <name evidence="1" type="ORF">EZS28_022729</name>
</gene>
<dbReference type="EMBL" id="SNRW01007150">
    <property type="protein sequence ID" value="KAA6381745.1"/>
    <property type="molecule type" value="Genomic_DNA"/>
</dbReference>
<dbReference type="Gene3D" id="3.40.50.300">
    <property type="entry name" value="P-loop containing nucleotide triphosphate hydrolases"/>
    <property type="match status" value="1"/>
</dbReference>
<accession>A0A5J4VGY5</accession>
<dbReference type="InterPro" id="IPR027417">
    <property type="entry name" value="P-loop_NTPase"/>
</dbReference>
<reference evidence="1 2" key="1">
    <citation type="submission" date="2019-03" db="EMBL/GenBank/DDBJ databases">
        <title>Single cell metagenomics reveals metabolic interactions within the superorganism composed of flagellate Streblomastix strix and complex community of Bacteroidetes bacteria on its surface.</title>
        <authorList>
            <person name="Treitli S.C."/>
            <person name="Kolisko M."/>
            <person name="Husnik F."/>
            <person name="Keeling P."/>
            <person name="Hampl V."/>
        </authorList>
    </citation>
    <scope>NUCLEOTIDE SEQUENCE [LARGE SCALE GENOMIC DNA]</scope>
    <source>
        <strain evidence="1">ST1C</strain>
    </source>
</reference>
<proteinExistence type="predicted"/>
<protein>
    <submittedName>
        <fullName evidence="1">Uncharacterized protein</fullName>
    </submittedName>
</protein>